<keyword evidence="2" id="KW-1185">Reference proteome</keyword>
<dbReference type="Proteomes" id="UP001322277">
    <property type="component" value="Chromosome 3"/>
</dbReference>
<evidence type="ECO:0000313" key="2">
    <source>
        <dbReference type="Proteomes" id="UP001322277"/>
    </source>
</evidence>
<reference evidence="2" key="1">
    <citation type="journal article" date="2023" name="bioRxiv">
        <title>Complete genome of the Medicago anthracnose fungus, Colletotrichum destructivum, reveals a mini-chromosome-like region within a core chromosome.</title>
        <authorList>
            <person name="Lapalu N."/>
            <person name="Simon A."/>
            <person name="Lu A."/>
            <person name="Plaumann P.-L."/>
            <person name="Amselem J."/>
            <person name="Pigne S."/>
            <person name="Auger A."/>
            <person name="Koch C."/>
            <person name="Dallery J.-F."/>
            <person name="O'Connell R.J."/>
        </authorList>
    </citation>
    <scope>NUCLEOTIDE SEQUENCE [LARGE SCALE GENOMIC DNA]</scope>
    <source>
        <strain evidence="2">CBS 520.97</strain>
    </source>
</reference>
<protein>
    <submittedName>
        <fullName evidence="1">Uncharacterized protein</fullName>
    </submittedName>
</protein>
<dbReference type="GeneID" id="87941344"/>
<proteinExistence type="predicted"/>
<gene>
    <name evidence="1" type="ORF">CDEST_04841</name>
</gene>
<dbReference type="KEGG" id="cdet:87941344"/>
<dbReference type="EMBL" id="CP137307">
    <property type="protein sequence ID" value="WQF79827.1"/>
    <property type="molecule type" value="Genomic_DNA"/>
</dbReference>
<dbReference type="AlphaFoldDB" id="A0AAX4I8V3"/>
<evidence type="ECO:0000313" key="1">
    <source>
        <dbReference type="EMBL" id="WQF79827.1"/>
    </source>
</evidence>
<dbReference type="RefSeq" id="XP_062777051.1">
    <property type="nucleotide sequence ID" value="XM_062921000.1"/>
</dbReference>
<accession>A0AAX4I8V3</accession>
<name>A0AAX4I8V3_9PEZI</name>
<organism evidence="1 2">
    <name type="scientific">Colletotrichum destructivum</name>
    <dbReference type="NCBI Taxonomy" id="34406"/>
    <lineage>
        <taxon>Eukaryota</taxon>
        <taxon>Fungi</taxon>
        <taxon>Dikarya</taxon>
        <taxon>Ascomycota</taxon>
        <taxon>Pezizomycotina</taxon>
        <taxon>Sordariomycetes</taxon>
        <taxon>Hypocreomycetidae</taxon>
        <taxon>Glomerellales</taxon>
        <taxon>Glomerellaceae</taxon>
        <taxon>Colletotrichum</taxon>
        <taxon>Colletotrichum destructivum species complex</taxon>
    </lineage>
</organism>
<sequence>MSTPSTNLRTMNVAGCWVGGDDDGPLIAVKKYLASFSAFFAPTCFNLSLLHLVTHSGCLASFDDETSSSRLSHLFRKNGIK</sequence>